<dbReference type="InterPro" id="IPR052990">
    <property type="entry name" value="Sulfoquinovosidase_GH31"/>
</dbReference>
<protein>
    <submittedName>
        <fullName evidence="6">Alpha-glucosidase</fullName>
        <ecNumber evidence="6">3.2.1.20</ecNumber>
    </submittedName>
</protein>
<dbReference type="CDD" id="cd06594">
    <property type="entry name" value="GH31_glucosidase_YihQ"/>
    <property type="match status" value="1"/>
</dbReference>
<dbReference type="InterPro" id="IPR011013">
    <property type="entry name" value="Gal_mutarotase_sf_dom"/>
</dbReference>
<dbReference type="Gene3D" id="3.20.20.80">
    <property type="entry name" value="Glycosidases"/>
    <property type="match status" value="1"/>
</dbReference>
<proteinExistence type="inferred from homology"/>
<accession>A0AA40VTK9</accession>
<reference evidence="6" key="1">
    <citation type="submission" date="2019-07" db="EMBL/GenBank/DDBJ databases">
        <title>Toxilogical consequences of a new and cryptic species of cyanobacteria (Komarekiella delphini-convector) recovered from the epidermis of a bottlenose dolphin and 1500 ft. in the air.</title>
        <authorList>
            <person name="Brown A.O."/>
            <person name="Dvorak P."/>
            <person name="Villanueva C.D."/>
            <person name="Foss A.J."/>
            <person name="Garvey A.D."/>
            <person name="Gibson Q.A."/>
            <person name="Johansen J.R."/>
            <person name="Casamatta D.A."/>
        </authorList>
    </citation>
    <scope>NUCLEOTIDE SEQUENCE</scope>
    <source>
        <strain evidence="6">SJRDD-AB1</strain>
    </source>
</reference>
<dbReference type="InterPro" id="IPR000322">
    <property type="entry name" value="Glyco_hydro_31_TIM"/>
</dbReference>
<dbReference type="Proteomes" id="UP001165986">
    <property type="component" value="Unassembled WGS sequence"/>
</dbReference>
<dbReference type="Pfam" id="PF21365">
    <property type="entry name" value="Glyco_hydro_31_3rd"/>
    <property type="match status" value="1"/>
</dbReference>
<dbReference type="CDD" id="cd14752">
    <property type="entry name" value="GH31_N"/>
    <property type="match status" value="1"/>
</dbReference>
<comment type="caution">
    <text evidence="6">The sequence shown here is derived from an EMBL/GenBank/DDBJ whole genome shotgun (WGS) entry which is preliminary data.</text>
</comment>
<dbReference type="Gene3D" id="2.60.40.1760">
    <property type="entry name" value="glycosyl hydrolase (family 31)"/>
    <property type="match status" value="1"/>
</dbReference>
<dbReference type="GO" id="GO:0004558">
    <property type="term" value="F:alpha-1,4-glucosidase activity"/>
    <property type="evidence" value="ECO:0007669"/>
    <property type="project" value="UniProtKB-EC"/>
</dbReference>
<dbReference type="SUPFAM" id="SSF74650">
    <property type="entry name" value="Galactose mutarotase-like"/>
    <property type="match status" value="1"/>
</dbReference>
<evidence type="ECO:0000313" key="6">
    <source>
        <dbReference type="EMBL" id="MBD6619302.1"/>
    </source>
</evidence>
<dbReference type="Pfam" id="PF01055">
    <property type="entry name" value="Glyco_hydro_31_2nd"/>
    <property type="match status" value="1"/>
</dbReference>
<keyword evidence="7" id="KW-1185">Reference proteome</keyword>
<dbReference type="SUPFAM" id="SSF51445">
    <property type="entry name" value="(Trans)glycosidases"/>
    <property type="match status" value="1"/>
</dbReference>
<evidence type="ECO:0000259" key="5">
    <source>
        <dbReference type="Pfam" id="PF21365"/>
    </source>
</evidence>
<dbReference type="AlphaFoldDB" id="A0AA40VTK9"/>
<feature type="domain" description="Glycosyl hydrolase family 31 C-terminal" evidence="5">
    <location>
        <begin position="663"/>
        <end position="750"/>
    </location>
</feature>
<gene>
    <name evidence="6" type="ORF">FNW02_26615</name>
</gene>
<dbReference type="Gene3D" id="2.60.40.1180">
    <property type="entry name" value="Golgi alpha-mannosidase II"/>
    <property type="match status" value="1"/>
</dbReference>
<dbReference type="Pfam" id="PF13802">
    <property type="entry name" value="Gal_mutarotas_2"/>
    <property type="match status" value="1"/>
</dbReference>
<keyword evidence="2 6" id="KW-0326">Glycosidase</keyword>
<dbReference type="InterPro" id="IPR025887">
    <property type="entry name" value="Glyco_hydro_31_N_dom"/>
</dbReference>
<dbReference type="InterPro" id="IPR048395">
    <property type="entry name" value="Glyco_hydro_31_C"/>
</dbReference>
<dbReference type="GO" id="GO:0030246">
    <property type="term" value="F:carbohydrate binding"/>
    <property type="evidence" value="ECO:0007669"/>
    <property type="project" value="InterPro"/>
</dbReference>
<dbReference type="InterPro" id="IPR044112">
    <property type="entry name" value="YihQ_TIM-like"/>
</dbReference>
<dbReference type="PANTHER" id="PTHR46959:SF2">
    <property type="entry name" value="SULFOQUINOVOSIDASE"/>
    <property type="match status" value="1"/>
</dbReference>
<comment type="similarity">
    <text evidence="1 2">Belongs to the glycosyl hydrolase 31 family.</text>
</comment>
<evidence type="ECO:0000259" key="4">
    <source>
        <dbReference type="Pfam" id="PF13802"/>
    </source>
</evidence>
<dbReference type="InterPro" id="IPR013780">
    <property type="entry name" value="Glyco_hydro_b"/>
</dbReference>
<name>A0AA40VTK9_9NOST</name>
<dbReference type="GO" id="GO:0005975">
    <property type="term" value="P:carbohydrate metabolic process"/>
    <property type="evidence" value="ECO:0007669"/>
    <property type="project" value="InterPro"/>
</dbReference>
<dbReference type="EMBL" id="VJXY01000039">
    <property type="protein sequence ID" value="MBD6619302.1"/>
    <property type="molecule type" value="Genomic_DNA"/>
</dbReference>
<sequence length="774" mass="87110">MKTPWQSSYSVTYPQYTVACSGWVLKRFLRLLTEPLKKLSRWKLIPLGNISTSVPSQSFKLGEFIIDWQGSNTKQPSLRISHQSNEAKTIWQTSPGSSFVSGGDVRLNIIEERGSIEIDEHKHADFTHQTVDSIKQEDDTLVISGRLQSRKTASKEPKYVLILQTVGSKELDFQVQIVDGNVNQTQLQFTTSPDEHFYGFGEQFSHIDCKGQWIPIVCEEGGIGRGDRGPKTLNLLGVSGNRFSSYAPMPYFLTNKGRSIFLTNTEPSIFNLRDPYIATIRVSSSCMQGRMLCGETPLDIIELYTNYVGRMPALPDWLNSGAIVGMQGGAKLVRQVWSQLRDLDTPIAGFWLQDWVGQRRTIAGKQLWWNWQLDESTYPDWQQLVSDLAEAEISVGVYVNPFLVERPHLPNQAQRNLYREAIQQGFVVKQAEQPYLIKSTDFSAALLDLTNPDARKWFKTILKDEVMGKGAKFWMTDFGEAAPFDGVYAHEAGLLYHNQYPVDWVTVNREAIQEAGREGDAWFFNRAGFLQTPSQSTGMWLGDQNTSWGLNDGIASALKGAISGGISGFSINHSDIGGYTSIANPILEALGIGFRRSRELLYRWMEMNAFTPVFRTHEGNQPDKNVQFYTDKDTLVTFSYWAKVYAALAVYRQQLMVEAATKGYPLVRHLVLHYPNDSNVYKLEDQFLLGSDFLVAPVLKPDKNSTNVYFPAGEWVHLWSGKTYGSLTTGTQQNVPAPLGQPAVFYRQGSKAPELVLNALKAQNLLNFSPSRQS</sequence>
<dbReference type="InterPro" id="IPR017853">
    <property type="entry name" value="GH"/>
</dbReference>
<evidence type="ECO:0000259" key="3">
    <source>
        <dbReference type="Pfam" id="PF01055"/>
    </source>
</evidence>
<evidence type="ECO:0000256" key="2">
    <source>
        <dbReference type="RuleBase" id="RU361185"/>
    </source>
</evidence>
<dbReference type="SUPFAM" id="SSF51011">
    <property type="entry name" value="Glycosyl hydrolase domain"/>
    <property type="match status" value="1"/>
</dbReference>
<dbReference type="EC" id="3.2.1.20" evidence="6"/>
<dbReference type="RefSeq" id="WP_191760496.1">
    <property type="nucleotide sequence ID" value="NZ_VJXY01000039.1"/>
</dbReference>
<dbReference type="NCBIfam" id="NF007746">
    <property type="entry name" value="PRK10426.1"/>
    <property type="match status" value="1"/>
</dbReference>
<dbReference type="PANTHER" id="PTHR46959">
    <property type="entry name" value="SULFOQUINOVOSIDASE"/>
    <property type="match status" value="1"/>
</dbReference>
<keyword evidence="2 6" id="KW-0378">Hydrolase</keyword>
<feature type="domain" description="Glycoside hydrolase family 31 N-terminal" evidence="4">
    <location>
        <begin position="75"/>
        <end position="270"/>
    </location>
</feature>
<evidence type="ECO:0000256" key="1">
    <source>
        <dbReference type="ARBA" id="ARBA00007806"/>
    </source>
</evidence>
<evidence type="ECO:0000313" key="7">
    <source>
        <dbReference type="Proteomes" id="UP001165986"/>
    </source>
</evidence>
<feature type="domain" description="Glycoside hydrolase family 31 TIM barrel" evidence="3">
    <location>
        <begin position="331"/>
        <end position="624"/>
    </location>
</feature>
<organism evidence="6 7">
    <name type="scientific">Komarekiella delphini-convector SJRDD-AB1</name>
    <dbReference type="NCBI Taxonomy" id="2593771"/>
    <lineage>
        <taxon>Bacteria</taxon>
        <taxon>Bacillati</taxon>
        <taxon>Cyanobacteriota</taxon>
        <taxon>Cyanophyceae</taxon>
        <taxon>Nostocales</taxon>
        <taxon>Nostocaceae</taxon>
        <taxon>Komarekiella</taxon>
        <taxon>Komarekiella delphini-convector</taxon>
    </lineage>
</organism>